<comment type="caution">
    <text evidence="1">The sequence shown here is derived from an EMBL/GenBank/DDBJ whole genome shotgun (WGS) entry which is preliminary data.</text>
</comment>
<dbReference type="EMBL" id="CM046113">
    <property type="protein sequence ID" value="KAI8421241.1"/>
    <property type="molecule type" value="Genomic_DNA"/>
</dbReference>
<accession>A0ACC0JAV1</accession>
<name>A0ACC0JAV1_CHOFU</name>
<evidence type="ECO:0000313" key="1">
    <source>
        <dbReference type="EMBL" id="KAI8421241.1"/>
    </source>
</evidence>
<keyword evidence="2" id="KW-1185">Reference proteome</keyword>
<proteinExistence type="predicted"/>
<gene>
    <name evidence="1" type="ORF">MSG28_008298</name>
</gene>
<organism evidence="1 2">
    <name type="scientific">Choristoneura fumiferana</name>
    <name type="common">Spruce budworm moth</name>
    <name type="synonym">Archips fumiferana</name>
    <dbReference type="NCBI Taxonomy" id="7141"/>
    <lineage>
        <taxon>Eukaryota</taxon>
        <taxon>Metazoa</taxon>
        <taxon>Ecdysozoa</taxon>
        <taxon>Arthropoda</taxon>
        <taxon>Hexapoda</taxon>
        <taxon>Insecta</taxon>
        <taxon>Pterygota</taxon>
        <taxon>Neoptera</taxon>
        <taxon>Endopterygota</taxon>
        <taxon>Lepidoptera</taxon>
        <taxon>Glossata</taxon>
        <taxon>Ditrysia</taxon>
        <taxon>Tortricoidea</taxon>
        <taxon>Tortricidae</taxon>
        <taxon>Tortricinae</taxon>
        <taxon>Choristoneura</taxon>
    </lineage>
</organism>
<evidence type="ECO:0000313" key="2">
    <source>
        <dbReference type="Proteomes" id="UP001064048"/>
    </source>
</evidence>
<feature type="non-terminal residue" evidence="1">
    <location>
        <position position="649"/>
    </location>
</feature>
<protein>
    <submittedName>
        <fullName evidence="1">Uncharacterized protein</fullName>
    </submittedName>
</protein>
<dbReference type="Proteomes" id="UP001064048">
    <property type="component" value="Chromosome 13"/>
</dbReference>
<sequence>MASPSPLQVANLKLTTIDLVGGIYCSLCHLTFRNKKDYDTHYNKHNLGTEEIVYTCVICHKDIVGFPTKRELQLHKIIHMNDKPPFPCQTCNEKVHCVDACEKHIDEHSLSVYTCPICSEQAENKADAVEHLTIHFGDVLNDTNDSDESESESEKSEDSSIDLIGGIFCVVCKTIFKNRAEIDLHFNHDHPEKEVVYSCIMCSRMFDNRLARLVSHAAAFGGACAVGRVVKPRCCPRCSTTFASEFRYREHQRTAHGICVIMCSQPGCGDVFETPKELILHHQKQHDASMDHWCRLCGLQFYSRTAAEKHLDVHKKKTFACPICAKIYGEKYLLMKHVPQHFETVIHICKVCGNLYNAKSRLKEHSKIHADVKNYQCSYCSKGFTTEYKLKQHHNVHTGQRPYKCTVCTKTFTQYSNWYKHLLKMHKIDPKTIKKSNPKPHNAGSKENVTNNTGTLKNAVETDVMTDLEMISKELSDRESRENAMASEEDIKESYMLLEPANEAIDLDSINPSIAPGSVTEFVLAPSATFVSEPQQLEAAGIPLEYGPDFTVADCGRLLHLDDHILPHIDPLLTIKDQPYQQYGYVLEQPEPIKWEPQLILLVIAERRSKVMMMMMIAINMKKAKKPRRNLFDRLSASQLPQPETTIYL</sequence>
<reference evidence="1 2" key="1">
    <citation type="journal article" date="2022" name="Genome Biol. Evol.">
        <title>The Spruce Budworm Genome: Reconstructing the Evolutionary History of Antifreeze Proteins.</title>
        <authorList>
            <person name="Beliveau C."/>
            <person name="Gagne P."/>
            <person name="Picq S."/>
            <person name="Vernygora O."/>
            <person name="Keeling C.I."/>
            <person name="Pinkney K."/>
            <person name="Doucet D."/>
            <person name="Wen F."/>
            <person name="Johnston J.S."/>
            <person name="Maaroufi H."/>
            <person name="Boyle B."/>
            <person name="Laroche J."/>
            <person name="Dewar K."/>
            <person name="Juretic N."/>
            <person name="Blackburn G."/>
            <person name="Nisole A."/>
            <person name="Brunet B."/>
            <person name="Brandao M."/>
            <person name="Lumley L."/>
            <person name="Duan J."/>
            <person name="Quan G."/>
            <person name="Lucarotti C.J."/>
            <person name="Roe A.D."/>
            <person name="Sperling F.A.H."/>
            <person name="Levesque R.C."/>
            <person name="Cusson M."/>
        </authorList>
    </citation>
    <scope>NUCLEOTIDE SEQUENCE [LARGE SCALE GENOMIC DNA]</scope>
    <source>
        <strain evidence="1">Glfc:IPQL:Cfum</strain>
    </source>
</reference>